<dbReference type="AlphaFoldDB" id="U2ML31"/>
<feature type="chain" id="PRO_5004632603" evidence="1">
    <location>
        <begin position="21"/>
        <end position="256"/>
    </location>
</feature>
<reference evidence="2 3" key="1">
    <citation type="submission" date="2013-08" db="EMBL/GenBank/DDBJ databases">
        <authorList>
            <person name="Durkin A.S."/>
            <person name="Haft D.R."/>
            <person name="McCorrison J."/>
            <person name="Torralba M."/>
            <person name="Gillis M."/>
            <person name="Haft D.H."/>
            <person name="Methe B."/>
            <person name="Sutton G."/>
            <person name="Nelson K.E."/>
        </authorList>
    </citation>
    <scope>NUCLEOTIDE SEQUENCE [LARGE SCALE GENOMIC DNA]</scope>
    <source>
        <strain evidence="2 3">F0493</strain>
    </source>
</reference>
<evidence type="ECO:0000313" key="2">
    <source>
        <dbReference type="EMBL" id="ERK02380.1"/>
    </source>
</evidence>
<gene>
    <name evidence="2" type="ORF">HMPREF9145_0430</name>
</gene>
<dbReference type="EMBL" id="AWGW01000006">
    <property type="protein sequence ID" value="ERK02380.1"/>
    <property type="molecule type" value="Genomic_DNA"/>
</dbReference>
<evidence type="ECO:0000256" key="1">
    <source>
        <dbReference type="SAM" id="SignalP"/>
    </source>
</evidence>
<accession>U2ML31</accession>
<dbReference type="RefSeq" id="WP_021824666.1">
    <property type="nucleotide sequence ID" value="NZ_AWGW01000006.1"/>
</dbReference>
<dbReference type="PROSITE" id="PS51257">
    <property type="entry name" value="PROKAR_LIPOPROTEIN"/>
    <property type="match status" value="1"/>
</dbReference>
<feature type="signal peptide" evidence="1">
    <location>
        <begin position="1"/>
        <end position="20"/>
    </location>
</feature>
<dbReference type="Proteomes" id="UP000017023">
    <property type="component" value="Unassembled WGS sequence"/>
</dbReference>
<comment type="caution">
    <text evidence="2">The sequence shown here is derived from an EMBL/GenBank/DDBJ whole genome shotgun (WGS) entry which is preliminary data.</text>
</comment>
<dbReference type="GeneID" id="78496947"/>
<evidence type="ECO:0000313" key="3">
    <source>
        <dbReference type="Proteomes" id="UP000017023"/>
    </source>
</evidence>
<sequence length="256" mass="29243">MKIKKTFLKILLVFCVIALYSCKSEDLTENSAKQFSELKRISKYHSSGLDFTYTQLSSSKTRSARKDFGREEIVAQVLKFIESIPEFQKEKTRSVNTISEIPHEGYELTPEAAQIFENYFDYLVHSSSKSDMENYVERIIKTPKFVSLNKEEQSLVAFMMYIGIDSGEYWSNPTNWEKWKALKENTTFVQNSSTTTRGVAGPPAHYWMTSKQMNNKTFQKYLRADCKGCLYSLVTGFDAFAWAAGGILGSVDAAFN</sequence>
<proteinExistence type="predicted"/>
<keyword evidence="1" id="KW-0732">Signal</keyword>
<name>U2ML31_9BACT</name>
<protein>
    <submittedName>
        <fullName evidence="2">Putative lipoprotein</fullName>
    </submittedName>
</protein>
<organism evidence="2 3">
    <name type="scientific">Segatella salivae F0493</name>
    <dbReference type="NCBI Taxonomy" id="1395125"/>
    <lineage>
        <taxon>Bacteria</taxon>
        <taxon>Pseudomonadati</taxon>
        <taxon>Bacteroidota</taxon>
        <taxon>Bacteroidia</taxon>
        <taxon>Bacteroidales</taxon>
        <taxon>Prevotellaceae</taxon>
        <taxon>Segatella</taxon>
    </lineage>
</organism>
<keyword evidence="2" id="KW-0449">Lipoprotein</keyword>
<dbReference type="PATRIC" id="fig|1395125.3.peg.218"/>